<organism evidence="2 3">
    <name type="scientific">Cyphellophora attinorum</name>
    <dbReference type="NCBI Taxonomy" id="1664694"/>
    <lineage>
        <taxon>Eukaryota</taxon>
        <taxon>Fungi</taxon>
        <taxon>Dikarya</taxon>
        <taxon>Ascomycota</taxon>
        <taxon>Pezizomycotina</taxon>
        <taxon>Eurotiomycetes</taxon>
        <taxon>Chaetothyriomycetidae</taxon>
        <taxon>Chaetothyriales</taxon>
        <taxon>Cyphellophoraceae</taxon>
        <taxon>Cyphellophora</taxon>
    </lineage>
</organism>
<keyword evidence="1" id="KW-0472">Membrane</keyword>
<dbReference type="Proteomes" id="UP000038010">
    <property type="component" value="Unassembled WGS sequence"/>
</dbReference>
<dbReference type="RefSeq" id="XP_017995298.1">
    <property type="nucleotide sequence ID" value="XM_018150495.1"/>
</dbReference>
<accession>A0A0N1GXV8</accession>
<dbReference type="AlphaFoldDB" id="A0A0N1GXV8"/>
<evidence type="ECO:0000313" key="2">
    <source>
        <dbReference type="EMBL" id="KPI35335.1"/>
    </source>
</evidence>
<dbReference type="VEuPathDB" id="FungiDB:AB675_9918"/>
<dbReference type="EMBL" id="LFJN01000041">
    <property type="protein sequence ID" value="KPI35335.1"/>
    <property type="molecule type" value="Genomic_DNA"/>
</dbReference>
<name>A0A0N1GXV8_9EURO</name>
<sequence>MTEEVFWTIIFGIAATVIGVITVWQNARLIGFRADNQNGTGPRDWYGH</sequence>
<keyword evidence="3" id="KW-1185">Reference proteome</keyword>
<gene>
    <name evidence="2" type="ORF">AB675_9918</name>
</gene>
<keyword evidence="1" id="KW-0812">Transmembrane</keyword>
<evidence type="ECO:0000313" key="3">
    <source>
        <dbReference type="Proteomes" id="UP000038010"/>
    </source>
</evidence>
<reference evidence="2 3" key="1">
    <citation type="submission" date="2015-06" db="EMBL/GenBank/DDBJ databases">
        <title>Draft genome of the ant-associated black yeast Phialophora attae CBS 131958.</title>
        <authorList>
            <person name="Moreno L.F."/>
            <person name="Stielow B.J."/>
            <person name="de Hoog S."/>
            <person name="Vicente V.A."/>
            <person name="Weiss V.A."/>
            <person name="de Vries M."/>
            <person name="Cruz L.M."/>
            <person name="Souza E.M."/>
        </authorList>
    </citation>
    <scope>NUCLEOTIDE SEQUENCE [LARGE SCALE GENOMIC DNA]</scope>
    <source>
        <strain evidence="2 3">CBS 131958</strain>
    </source>
</reference>
<dbReference type="GeneID" id="28742375"/>
<protein>
    <submittedName>
        <fullName evidence="2">Uncharacterized protein</fullName>
    </submittedName>
</protein>
<keyword evidence="1" id="KW-1133">Transmembrane helix</keyword>
<comment type="caution">
    <text evidence="2">The sequence shown here is derived from an EMBL/GenBank/DDBJ whole genome shotgun (WGS) entry which is preliminary data.</text>
</comment>
<feature type="transmembrane region" description="Helical" evidence="1">
    <location>
        <begin position="6"/>
        <end position="24"/>
    </location>
</feature>
<dbReference type="OrthoDB" id="4160694at2759"/>
<proteinExistence type="predicted"/>
<evidence type="ECO:0000256" key="1">
    <source>
        <dbReference type="SAM" id="Phobius"/>
    </source>
</evidence>